<sequence length="788" mass="86438">MRRGHGSTKVPNVKLRPPPPKEKAKRRIIEEDVNPVDLDDVPARPSFRRDYSRVDKPFANVILCSTGIKDKVSLFQRASELGACAIENGMAVMTPDWVDETYALWLEGKDIDVEESMRKHTLPFLSGLTICLTGGDINSQQRDAISRQISSHGGVYSSSLTKQCTHLLVSAASYEAVASTEKVRFALRANKENKAHIHVLWLEWFWDCLTVSGKLEEITYTIETGKPKPKAPTLNQRLIHPSDVSASFPTPPAPPGVAVDLSKDAPEPGMAPSMSRVQRNEQQTALWHQLQIANLPGILSQSQRRPKIDISIPSEDEAMKDYSMPTSTGATPAIKLASPVDRESQSVLRQLAISKASSFNQLFDTTKTAPFNQPDSQAGPSMPKERRRNGIFEGMTFCLVGDARTVILQGAIESSGGTVHGDGHASEKASQPTWYIVRLNTGSRHVQEIAASGHQYVTECWVEECLHQERVCDPGEHVTFRPILVPTPIVGMHQMRLHISGLEESNALYAQRLARTLGASVAVVFSKKSTTHLLCPTPAGVKYEHAVRWGMPTLRLEWLYEIARTGTVPDAGGYHLSVCPSASTMMDATIQTPSPFASQLIQRAVPSPPQENIQPSSRLSPHPREAPAPPGPSPDETRLENSATETLSRLSNIFGAKRKSAEPDVEDKMPSSKKRTRPVTRVKSGDTSIPSTATGKSTFAPQSFNFGEPIREGGEEVDAPTHTLSGPLGESMRVTYEDPESRAEKRKLMKLIGVLPESIDPTIDLESPASGTSQPRPRPRTRKSTRQS</sequence>
<dbReference type="Pfam" id="PF00533">
    <property type="entry name" value="BRCT"/>
    <property type="match status" value="1"/>
</dbReference>
<dbReference type="CDD" id="cd17731">
    <property type="entry name" value="BRCT_TopBP1_rpt2_like"/>
    <property type="match status" value="1"/>
</dbReference>
<feature type="compositionally biased region" description="Polar residues" evidence="2">
    <location>
        <begin position="610"/>
        <end position="619"/>
    </location>
</feature>
<gene>
    <name evidence="4" type="ORF">DACRYDRAFT_114056</name>
</gene>
<dbReference type="InterPro" id="IPR001357">
    <property type="entry name" value="BRCT_dom"/>
</dbReference>
<feature type="domain" description="BRCT" evidence="3">
    <location>
        <begin position="511"/>
        <end position="576"/>
    </location>
</feature>
<keyword evidence="5" id="KW-1185">Reference proteome</keyword>
<feature type="compositionally biased region" description="Basic residues" evidence="2">
    <location>
        <begin position="777"/>
        <end position="788"/>
    </location>
</feature>
<feature type="compositionally biased region" description="Basic residues" evidence="2">
    <location>
        <begin position="671"/>
        <end position="680"/>
    </location>
</feature>
<feature type="region of interest" description="Disordered" evidence="2">
    <location>
        <begin position="605"/>
        <end position="743"/>
    </location>
</feature>
<protein>
    <recommendedName>
        <fullName evidence="3">BRCT domain-containing protein</fullName>
    </recommendedName>
</protein>
<dbReference type="PROSITE" id="PS50172">
    <property type="entry name" value="BRCT"/>
    <property type="match status" value="3"/>
</dbReference>
<dbReference type="PANTHER" id="PTHR13561">
    <property type="entry name" value="DNA REPLICATION REGULATOR DPB11-RELATED"/>
    <property type="match status" value="1"/>
</dbReference>
<evidence type="ECO:0000313" key="4">
    <source>
        <dbReference type="EMBL" id="EJU04703.1"/>
    </source>
</evidence>
<feature type="domain" description="BRCT" evidence="3">
    <location>
        <begin position="387"/>
        <end position="479"/>
    </location>
</feature>
<feature type="compositionally biased region" description="Polar residues" evidence="2">
    <location>
        <begin position="640"/>
        <end position="651"/>
    </location>
</feature>
<dbReference type="AlphaFoldDB" id="M5GG16"/>
<dbReference type="OrthoDB" id="251770at2759"/>
<dbReference type="GO" id="GO:0007095">
    <property type="term" value="P:mitotic G2 DNA damage checkpoint signaling"/>
    <property type="evidence" value="ECO:0007669"/>
    <property type="project" value="TreeGrafter"/>
</dbReference>
<dbReference type="Gene3D" id="3.40.50.10190">
    <property type="entry name" value="BRCT domain"/>
    <property type="match status" value="3"/>
</dbReference>
<dbReference type="Pfam" id="PF12738">
    <property type="entry name" value="PTCB-BRCT"/>
    <property type="match status" value="1"/>
</dbReference>
<dbReference type="EMBL" id="JH795857">
    <property type="protein sequence ID" value="EJU04703.1"/>
    <property type="molecule type" value="Genomic_DNA"/>
</dbReference>
<feature type="region of interest" description="Disordered" evidence="2">
    <location>
        <begin position="756"/>
        <end position="788"/>
    </location>
</feature>
<dbReference type="SUPFAM" id="SSF52113">
    <property type="entry name" value="BRCT domain"/>
    <property type="match status" value="3"/>
</dbReference>
<dbReference type="HOGENOM" id="CLU_323932_0_0_1"/>
<dbReference type="GO" id="GO:0006270">
    <property type="term" value="P:DNA replication initiation"/>
    <property type="evidence" value="ECO:0007669"/>
    <property type="project" value="TreeGrafter"/>
</dbReference>
<feature type="compositionally biased region" description="Polar residues" evidence="2">
    <location>
        <begin position="366"/>
        <end position="379"/>
    </location>
</feature>
<dbReference type="STRING" id="1858805.M5GG16"/>
<feature type="region of interest" description="Disordered" evidence="2">
    <location>
        <begin position="244"/>
        <end position="280"/>
    </location>
</feature>
<dbReference type="SMART" id="SM00292">
    <property type="entry name" value="BRCT"/>
    <property type="match status" value="3"/>
</dbReference>
<dbReference type="InterPro" id="IPR059215">
    <property type="entry name" value="BRCT2_TopBP1-like"/>
</dbReference>
<dbReference type="GeneID" id="63684812"/>
<feature type="compositionally biased region" description="Basic and acidic residues" evidence="2">
    <location>
        <begin position="659"/>
        <end position="670"/>
    </location>
</feature>
<name>M5GG16_DACPD</name>
<proteinExistence type="predicted"/>
<accession>M5GG16</accession>
<evidence type="ECO:0000313" key="5">
    <source>
        <dbReference type="Proteomes" id="UP000030653"/>
    </source>
</evidence>
<feature type="domain" description="BRCT" evidence="3">
    <location>
        <begin position="120"/>
        <end position="222"/>
    </location>
</feature>
<dbReference type="GO" id="GO:0033314">
    <property type="term" value="P:mitotic DNA replication checkpoint signaling"/>
    <property type="evidence" value="ECO:0007669"/>
    <property type="project" value="TreeGrafter"/>
</dbReference>
<evidence type="ECO:0000259" key="3">
    <source>
        <dbReference type="PROSITE" id="PS50172"/>
    </source>
</evidence>
<keyword evidence="1" id="KW-0677">Repeat</keyword>
<dbReference type="PANTHER" id="PTHR13561:SF20">
    <property type="entry name" value="DNA TOPOISOMERASE 2-BINDING PROTEIN 1"/>
    <property type="match status" value="1"/>
</dbReference>
<dbReference type="InterPro" id="IPR036420">
    <property type="entry name" value="BRCT_dom_sf"/>
</dbReference>
<dbReference type="OMA" id="FATQWNI"/>
<feature type="compositionally biased region" description="Polar residues" evidence="2">
    <location>
        <begin position="685"/>
        <end position="705"/>
    </location>
</feature>
<evidence type="ECO:0000256" key="2">
    <source>
        <dbReference type="SAM" id="MobiDB-lite"/>
    </source>
</evidence>
<feature type="region of interest" description="Disordered" evidence="2">
    <location>
        <begin position="1"/>
        <end position="26"/>
    </location>
</feature>
<organism evidence="4 5">
    <name type="scientific">Dacryopinax primogenitus (strain DJM 731)</name>
    <name type="common">Brown rot fungus</name>
    <dbReference type="NCBI Taxonomy" id="1858805"/>
    <lineage>
        <taxon>Eukaryota</taxon>
        <taxon>Fungi</taxon>
        <taxon>Dikarya</taxon>
        <taxon>Basidiomycota</taxon>
        <taxon>Agaricomycotina</taxon>
        <taxon>Dacrymycetes</taxon>
        <taxon>Dacrymycetales</taxon>
        <taxon>Dacrymycetaceae</taxon>
        <taxon>Dacryopinax</taxon>
    </lineage>
</organism>
<feature type="region of interest" description="Disordered" evidence="2">
    <location>
        <begin position="366"/>
        <end position="386"/>
    </location>
</feature>
<dbReference type="Proteomes" id="UP000030653">
    <property type="component" value="Unassembled WGS sequence"/>
</dbReference>
<reference evidence="4 5" key="1">
    <citation type="journal article" date="2012" name="Science">
        <title>The Paleozoic origin of enzymatic lignin decomposition reconstructed from 31 fungal genomes.</title>
        <authorList>
            <person name="Floudas D."/>
            <person name="Binder M."/>
            <person name="Riley R."/>
            <person name="Barry K."/>
            <person name="Blanchette R.A."/>
            <person name="Henrissat B."/>
            <person name="Martinez A.T."/>
            <person name="Otillar R."/>
            <person name="Spatafora J.W."/>
            <person name="Yadav J.S."/>
            <person name="Aerts A."/>
            <person name="Benoit I."/>
            <person name="Boyd A."/>
            <person name="Carlson A."/>
            <person name="Copeland A."/>
            <person name="Coutinho P.M."/>
            <person name="de Vries R.P."/>
            <person name="Ferreira P."/>
            <person name="Findley K."/>
            <person name="Foster B."/>
            <person name="Gaskell J."/>
            <person name="Glotzer D."/>
            <person name="Gorecki P."/>
            <person name="Heitman J."/>
            <person name="Hesse C."/>
            <person name="Hori C."/>
            <person name="Igarashi K."/>
            <person name="Jurgens J.A."/>
            <person name="Kallen N."/>
            <person name="Kersten P."/>
            <person name="Kohler A."/>
            <person name="Kuees U."/>
            <person name="Kumar T.K.A."/>
            <person name="Kuo A."/>
            <person name="LaButti K."/>
            <person name="Larrondo L.F."/>
            <person name="Lindquist E."/>
            <person name="Ling A."/>
            <person name="Lombard V."/>
            <person name="Lucas S."/>
            <person name="Lundell T."/>
            <person name="Martin R."/>
            <person name="McLaughlin D.J."/>
            <person name="Morgenstern I."/>
            <person name="Morin E."/>
            <person name="Murat C."/>
            <person name="Nagy L.G."/>
            <person name="Nolan M."/>
            <person name="Ohm R.A."/>
            <person name="Patyshakuliyeva A."/>
            <person name="Rokas A."/>
            <person name="Ruiz-Duenas F.J."/>
            <person name="Sabat G."/>
            <person name="Salamov A."/>
            <person name="Samejima M."/>
            <person name="Schmutz J."/>
            <person name="Slot J.C."/>
            <person name="St John F."/>
            <person name="Stenlid J."/>
            <person name="Sun H."/>
            <person name="Sun S."/>
            <person name="Syed K."/>
            <person name="Tsang A."/>
            <person name="Wiebenga A."/>
            <person name="Young D."/>
            <person name="Pisabarro A."/>
            <person name="Eastwood D.C."/>
            <person name="Martin F."/>
            <person name="Cullen D."/>
            <person name="Grigoriev I.V."/>
            <person name="Hibbett D.S."/>
        </authorList>
    </citation>
    <scope>NUCLEOTIDE SEQUENCE [LARGE SCALE GENOMIC DNA]</scope>
    <source>
        <strain evidence="4 5">DJM-731 SS1</strain>
    </source>
</reference>
<dbReference type="RefSeq" id="XP_040631597.1">
    <property type="nucleotide sequence ID" value="XM_040769750.1"/>
</dbReference>
<evidence type="ECO:0000256" key="1">
    <source>
        <dbReference type="ARBA" id="ARBA00022737"/>
    </source>
</evidence>